<dbReference type="InterPro" id="IPR041542">
    <property type="entry name" value="GH43_C2"/>
</dbReference>
<evidence type="ECO:0000313" key="7">
    <source>
        <dbReference type="EMBL" id="OKP09209.1"/>
    </source>
</evidence>
<sequence>MASMTRWTYDPVARVWPRVMWVSSHDLKTWSDPIWGDAWGIDPALFQDPATQKVYLNLMAPNNNVDRIWGIYQCQVDVDSGRCIGEYNSIWNGTLAHSSSARPEGPKMFKRDNWYYLLIAEGGTDDLHRASIARSASPEGPWEAAPNNPILFNGAYGYDNLTVQSTGHATHFDTPDGESYLAFLARRKINGSSPLGRETFISPVQWKNGWPIVNGGEPIRLSQSFGNTTDQVSPPKQFTDNFDQANLDPSWYQLRIPYTQNFMMKKNNANGITFKPNAFGLSDRDTPAAVLRKQKSLNMTFSAQLLPTKSGLGYGETVGISAYLSELQHQDIAVSGCVNSTGMCIFTRLMMNSTVQYDQVKLNSATIPSDLTLHIRAEPLSYTLGYSFGMNGTKHWLKELSSSWLAFAPTNWFVFEGASFALFATGTGQPWPTHAPEVGFSRVTETYYVENIPDHDKCSDISDYSSLKMSTAAVFGSTGAVGSQILATLLASDTFSFVKTVSRRIPSTQSAKLEALQESDTSKWAEKLDSLNPKPSVVFNAVGTTRAAAGGIQNQWKIDHDLCIENARAAKAAGVRTYVFISSAGTRGFLSNHVPYSKMKVGVEDAIKELGFEHAIILRPGMILGRETPKAAFFESIVGNLNKLGQGIQDRIGMRHRSCTDVDILELWKTD</sequence>
<feature type="domain" description="Beta-xylosidase C-terminal Concanavalin A-like" evidence="6">
    <location>
        <begin position="239"/>
        <end position="435"/>
    </location>
</feature>
<dbReference type="SUPFAM" id="SSF75005">
    <property type="entry name" value="Arabinanase/levansucrase/invertase"/>
    <property type="match status" value="1"/>
</dbReference>
<accession>A0A1Q5U9R3</accession>
<name>A0A1Q5U9R3_9EURO</name>
<keyword evidence="3" id="KW-0378">Hydrolase</keyword>
<evidence type="ECO:0000259" key="6">
    <source>
        <dbReference type="Pfam" id="PF17851"/>
    </source>
</evidence>
<organism evidence="7 8">
    <name type="scientific">Penicillium subrubescens</name>
    <dbReference type="NCBI Taxonomy" id="1316194"/>
    <lineage>
        <taxon>Eukaryota</taxon>
        <taxon>Fungi</taxon>
        <taxon>Dikarya</taxon>
        <taxon>Ascomycota</taxon>
        <taxon>Pezizomycotina</taxon>
        <taxon>Eurotiomycetes</taxon>
        <taxon>Eurotiomycetidae</taxon>
        <taxon>Eurotiales</taxon>
        <taxon>Aspergillaceae</taxon>
        <taxon>Penicillium</taxon>
    </lineage>
</organism>
<evidence type="ECO:0000256" key="2">
    <source>
        <dbReference type="ARBA" id="ARBA00022729"/>
    </source>
</evidence>
<dbReference type="Pfam" id="PF04616">
    <property type="entry name" value="Glyco_hydro_43"/>
    <property type="match status" value="1"/>
</dbReference>
<comment type="caution">
    <text evidence="7">The sequence shown here is derived from an EMBL/GenBank/DDBJ whole genome shotgun (WGS) entry which is preliminary data.</text>
</comment>
<dbReference type="InterPro" id="IPR051795">
    <property type="entry name" value="Glycosyl_Hydrlase_43"/>
</dbReference>
<dbReference type="PANTHER" id="PTHR42812">
    <property type="entry name" value="BETA-XYLOSIDASE"/>
    <property type="match status" value="1"/>
</dbReference>
<proteinExistence type="inferred from homology"/>
<dbReference type="InterPro" id="IPR013320">
    <property type="entry name" value="ConA-like_dom_sf"/>
</dbReference>
<reference evidence="7 8" key="1">
    <citation type="submission" date="2016-10" db="EMBL/GenBank/DDBJ databases">
        <title>Genome sequence of the ascomycete fungus Penicillium subrubescens.</title>
        <authorList>
            <person name="De Vries R.P."/>
            <person name="Peng M."/>
            <person name="Dilokpimol A."/>
            <person name="Hilden K."/>
            <person name="Makela M.R."/>
            <person name="Grigoriev I."/>
            <person name="Riley R."/>
            <person name="Granchi Z."/>
        </authorList>
    </citation>
    <scope>NUCLEOTIDE SEQUENCE [LARGE SCALE GENOMIC DNA]</scope>
    <source>
        <strain evidence="7 8">CBS 132785</strain>
    </source>
</reference>
<dbReference type="SUPFAM" id="SSF49899">
    <property type="entry name" value="Concanavalin A-like lectins/glucanases"/>
    <property type="match status" value="1"/>
</dbReference>
<dbReference type="SUPFAM" id="SSF51735">
    <property type="entry name" value="NAD(P)-binding Rossmann-fold domains"/>
    <property type="match status" value="1"/>
</dbReference>
<dbReference type="AlphaFoldDB" id="A0A1Q5U9R3"/>
<keyword evidence="2" id="KW-0732">Signal</keyword>
<dbReference type="InterPro" id="IPR023296">
    <property type="entry name" value="Glyco_hydro_beta-prop_sf"/>
</dbReference>
<dbReference type="Pfam" id="PF17851">
    <property type="entry name" value="GH43_C2"/>
    <property type="match status" value="1"/>
</dbReference>
<evidence type="ECO:0000256" key="1">
    <source>
        <dbReference type="ARBA" id="ARBA00009865"/>
    </source>
</evidence>
<evidence type="ECO:0000256" key="4">
    <source>
        <dbReference type="ARBA" id="ARBA00023295"/>
    </source>
</evidence>
<dbReference type="Pfam" id="PF13460">
    <property type="entry name" value="NAD_binding_10"/>
    <property type="match status" value="1"/>
</dbReference>
<evidence type="ECO:0000256" key="3">
    <source>
        <dbReference type="ARBA" id="ARBA00022801"/>
    </source>
</evidence>
<dbReference type="STRING" id="1316194.A0A1Q5U9R3"/>
<evidence type="ECO:0000313" key="8">
    <source>
        <dbReference type="Proteomes" id="UP000186955"/>
    </source>
</evidence>
<dbReference type="Gene3D" id="3.40.50.720">
    <property type="entry name" value="NAD(P)-binding Rossmann-like Domain"/>
    <property type="match status" value="1"/>
</dbReference>
<feature type="domain" description="NAD(P)-binding" evidence="5">
    <location>
        <begin position="476"/>
        <end position="627"/>
    </location>
</feature>
<keyword evidence="4" id="KW-0326">Glycosidase</keyword>
<evidence type="ECO:0000259" key="5">
    <source>
        <dbReference type="Pfam" id="PF13460"/>
    </source>
</evidence>
<gene>
    <name evidence="7" type="ORF">PENSUB_5417</name>
</gene>
<dbReference type="Proteomes" id="UP000186955">
    <property type="component" value="Unassembled WGS sequence"/>
</dbReference>
<comment type="similarity">
    <text evidence="1">Belongs to the glycosyl hydrolase 43 family.</text>
</comment>
<dbReference type="GO" id="GO:0005975">
    <property type="term" value="P:carbohydrate metabolic process"/>
    <property type="evidence" value="ECO:0007669"/>
    <property type="project" value="InterPro"/>
</dbReference>
<dbReference type="Gene3D" id="2.115.10.20">
    <property type="entry name" value="Glycosyl hydrolase domain, family 43"/>
    <property type="match status" value="1"/>
</dbReference>
<dbReference type="InterPro" id="IPR036291">
    <property type="entry name" value="NAD(P)-bd_dom_sf"/>
</dbReference>
<dbReference type="PANTHER" id="PTHR42812:SF16">
    <property type="entry name" value="HYDROLASE, PUTATIVE (AFU_ORTHOLOGUE AFUA_7G06110)-RELATED"/>
    <property type="match status" value="1"/>
</dbReference>
<keyword evidence="8" id="KW-1185">Reference proteome</keyword>
<dbReference type="GO" id="GO:0004553">
    <property type="term" value="F:hydrolase activity, hydrolyzing O-glycosyl compounds"/>
    <property type="evidence" value="ECO:0007669"/>
    <property type="project" value="InterPro"/>
</dbReference>
<dbReference type="InterPro" id="IPR006710">
    <property type="entry name" value="Glyco_hydro_43"/>
</dbReference>
<dbReference type="Gene3D" id="2.60.120.200">
    <property type="match status" value="1"/>
</dbReference>
<dbReference type="InterPro" id="IPR016040">
    <property type="entry name" value="NAD(P)-bd_dom"/>
</dbReference>
<dbReference type="EMBL" id="MNBE01000557">
    <property type="protein sequence ID" value="OKP09209.1"/>
    <property type="molecule type" value="Genomic_DNA"/>
</dbReference>
<protein>
    <submittedName>
        <fullName evidence="7">Protein fmp52-2, mitochondrial</fullName>
    </submittedName>
</protein>